<sequence length="289" mass="32840">MSELVTLPEFGVIKLTGEQSHEFLQGQVTCDVFQLREKAWIAGAHCNAKGKAWSAFLAFEQNQDLFLVMVKDSLKVTLAELNKYAVFAKTDITDDSANWYVYGVTGLTDSFTDNITESDVIFDLTTSHQLLVSKQNQEDKATDSKEAHTTWWQLEVASGRAHLYNNIIGEYVPQMMNLQALDYISFKKGCYMGQEMVARMRYLGKNKRALYIAEIDTEVELTPGQDIYREMNERRRKSGKVITSQAGNGKTVFQVVLPNDTEQSEHLFIDEESDICAQIMPLPYTLEQD</sequence>
<dbReference type="AlphaFoldDB" id="A0A975HJB1"/>
<dbReference type="KEGG" id="psym:J1N51_06740"/>
<gene>
    <name evidence="2" type="ORF">J1N51_06740</name>
</gene>
<evidence type="ECO:0000313" key="3">
    <source>
        <dbReference type="Proteomes" id="UP000682739"/>
    </source>
</evidence>
<dbReference type="InterPro" id="IPR029043">
    <property type="entry name" value="GcvT/YgfZ_C"/>
</dbReference>
<dbReference type="PANTHER" id="PTHR22602:SF0">
    <property type="entry name" value="TRANSFERASE CAF17, MITOCHONDRIAL-RELATED"/>
    <property type="match status" value="1"/>
</dbReference>
<evidence type="ECO:0000313" key="2">
    <source>
        <dbReference type="EMBL" id="QTH65127.1"/>
    </source>
</evidence>
<reference evidence="2" key="1">
    <citation type="submission" date="2021-03" db="EMBL/GenBank/DDBJ databases">
        <title>Description of Psychrosphaera ytuae sp. nov. isolated from deep sea sediment of South China Sea.</title>
        <authorList>
            <person name="Zhang J."/>
            <person name="Xu X.-D."/>
        </authorList>
    </citation>
    <scope>NUCLEOTIDE SEQUENCE</scope>
    <source>
        <strain evidence="2">MTZ26</strain>
    </source>
</reference>
<protein>
    <recommendedName>
        <fullName evidence="1">tRNA-modifying protein YgfZ-like beta-barrel domain-containing protein</fullName>
    </recommendedName>
</protein>
<name>A0A975HJB1_9GAMM</name>
<dbReference type="GO" id="GO:0016226">
    <property type="term" value="P:iron-sulfur cluster assembly"/>
    <property type="evidence" value="ECO:0007669"/>
    <property type="project" value="TreeGrafter"/>
</dbReference>
<dbReference type="EMBL" id="CP072110">
    <property type="protein sequence ID" value="QTH65127.1"/>
    <property type="molecule type" value="Genomic_DNA"/>
</dbReference>
<dbReference type="InterPro" id="IPR017703">
    <property type="entry name" value="YgfZ/GCV_T_CS"/>
</dbReference>
<dbReference type="Proteomes" id="UP000682739">
    <property type="component" value="Chromosome"/>
</dbReference>
<dbReference type="Pfam" id="PF21130">
    <property type="entry name" value="YgfZ_barrel"/>
    <property type="match status" value="1"/>
</dbReference>
<dbReference type="RefSeq" id="WP_208833162.1">
    <property type="nucleotide sequence ID" value="NZ_CP072110.1"/>
</dbReference>
<dbReference type="SUPFAM" id="SSF101790">
    <property type="entry name" value="Aminomethyltransferase beta-barrel domain"/>
    <property type="match status" value="1"/>
</dbReference>
<dbReference type="NCBIfam" id="TIGR03317">
    <property type="entry name" value="ygfZ_signature"/>
    <property type="match status" value="1"/>
</dbReference>
<dbReference type="SUPFAM" id="SSF103025">
    <property type="entry name" value="Folate-binding domain"/>
    <property type="match status" value="1"/>
</dbReference>
<dbReference type="InterPro" id="IPR045179">
    <property type="entry name" value="YgfZ/GcvT"/>
</dbReference>
<organism evidence="2 3">
    <name type="scientific">Psychrosphaera ytuae</name>
    <dbReference type="NCBI Taxonomy" id="2820710"/>
    <lineage>
        <taxon>Bacteria</taxon>
        <taxon>Pseudomonadati</taxon>
        <taxon>Pseudomonadota</taxon>
        <taxon>Gammaproteobacteria</taxon>
        <taxon>Alteromonadales</taxon>
        <taxon>Pseudoalteromonadaceae</taxon>
        <taxon>Psychrosphaera</taxon>
    </lineage>
</organism>
<accession>A0A975HJB1</accession>
<dbReference type="Gene3D" id="3.30.70.1400">
    <property type="entry name" value="Aminomethyltransferase beta-barrel domains"/>
    <property type="match status" value="1"/>
</dbReference>
<evidence type="ECO:0000259" key="1">
    <source>
        <dbReference type="Pfam" id="PF21130"/>
    </source>
</evidence>
<dbReference type="Gene3D" id="2.40.30.160">
    <property type="match status" value="1"/>
</dbReference>
<keyword evidence="3" id="KW-1185">Reference proteome</keyword>
<dbReference type="PANTHER" id="PTHR22602">
    <property type="entry name" value="TRANSFERASE CAF17, MITOCHONDRIAL-RELATED"/>
    <property type="match status" value="1"/>
</dbReference>
<proteinExistence type="predicted"/>
<dbReference type="InterPro" id="IPR048451">
    <property type="entry name" value="YgfZ_barrel"/>
</dbReference>
<feature type="domain" description="tRNA-modifying protein YgfZ-like beta-barrel" evidence="1">
    <location>
        <begin position="206"/>
        <end position="270"/>
    </location>
</feature>